<keyword evidence="3" id="KW-1185">Reference proteome</keyword>
<comment type="caution">
    <text evidence="2">The sequence shown here is derived from an EMBL/GenBank/DDBJ whole genome shotgun (WGS) entry which is preliminary data.</text>
</comment>
<sequence>MEDGAGKIGAATRERNKHSKVSDLISRFEENSAERHNNGALVPTTRTVRGRENAQTGAAKPVFLFFSLCFGVLKTESVHLIVHQENRTVGITCLVEPEQKEGMTQRLLREELAD</sequence>
<evidence type="ECO:0000256" key="1">
    <source>
        <dbReference type="SAM" id="MobiDB-lite"/>
    </source>
</evidence>
<organism evidence="2 3">
    <name type="scientific">Menidia menidia</name>
    <name type="common">Atlantic silverside</name>
    <dbReference type="NCBI Taxonomy" id="238744"/>
    <lineage>
        <taxon>Eukaryota</taxon>
        <taxon>Metazoa</taxon>
        <taxon>Chordata</taxon>
        <taxon>Craniata</taxon>
        <taxon>Vertebrata</taxon>
        <taxon>Euteleostomi</taxon>
        <taxon>Actinopterygii</taxon>
        <taxon>Neopterygii</taxon>
        <taxon>Teleostei</taxon>
        <taxon>Neoteleostei</taxon>
        <taxon>Acanthomorphata</taxon>
        <taxon>Ovalentaria</taxon>
        <taxon>Atherinomorphae</taxon>
        <taxon>Atheriniformes</taxon>
        <taxon>Atherinopsidae</taxon>
        <taxon>Menidiinae</taxon>
        <taxon>Menidia</taxon>
    </lineage>
</organism>
<feature type="region of interest" description="Disordered" evidence="1">
    <location>
        <begin position="1"/>
        <end position="22"/>
    </location>
</feature>
<dbReference type="AlphaFoldDB" id="A0A8S4BHR5"/>
<accession>A0A8S4BHR5</accession>
<proteinExistence type="predicted"/>
<dbReference type="Proteomes" id="UP000677803">
    <property type="component" value="Unassembled WGS sequence"/>
</dbReference>
<evidence type="ECO:0000313" key="2">
    <source>
        <dbReference type="EMBL" id="CAG5958515.1"/>
    </source>
</evidence>
<evidence type="ECO:0000313" key="3">
    <source>
        <dbReference type="Proteomes" id="UP000677803"/>
    </source>
</evidence>
<name>A0A8S4BHR5_9TELE</name>
<protein>
    <submittedName>
        <fullName evidence="2">(Atlantic silverside) hypothetical protein</fullName>
    </submittedName>
</protein>
<dbReference type="EMBL" id="CAJRST010022223">
    <property type="protein sequence ID" value="CAG5958515.1"/>
    <property type="molecule type" value="Genomic_DNA"/>
</dbReference>
<reference evidence="2" key="1">
    <citation type="submission" date="2021-05" db="EMBL/GenBank/DDBJ databases">
        <authorList>
            <person name="Tigano A."/>
        </authorList>
    </citation>
    <scope>NUCLEOTIDE SEQUENCE</scope>
</reference>
<gene>
    <name evidence="2" type="ORF">MMEN_LOCUS15339</name>
</gene>